<dbReference type="Pfam" id="PF00059">
    <property type="entry name" value="Lectin_C"/>
    <property type="match status" value="2"/>
</dbReference>
<dbReference type="PROSITE" id="PS00615">
    <property type="entry name" value="C_TYPE_LECTIN_1"/>
    <property type="match status" value="2"/>
</dbReference>
<feature type="non-terminal residue" evidence="3">
    <location>
        <position position="1"/>
    </location>
</feature>
<evidence type="ECO:0000259" key="2">
    <source>
        <dbReference type="PROSITE" id="PS50041"/>
    </source>
</evidence>
<dbReference type="InterPro" id="IPR050111">
    <property type="entry name" value="C-type_lectin/snaclec_domain"/>
</dbReference>
<name>A0A5N5TJW1_9CRUS</name>
<evidence type="ECO:0000313" key="3">
    <source>
        <dbReference type="EMBL" id="KAB7506439.1"/>
    </source>
</evidence>
<dbReference type="PANTHER" id="PTHR22803">
    <property type="entry name" value="MANNOSE, PHOSPHOLIPASE, LECTIN RECEPTOR RELATED"/>
    <property type="match status" value="1"/>
</dbReference>
<dbReference type="InterPro" id="IPR001304">
    <property type="entry name" value="C-type_lectin-like"/>
</dbReference>
<accession>A0A5N5TJW1</accession>
<protein>
    <submittedName>
        <fullName evidence="3">C-type mannose receptor 2</fullName>
    </submittedName>
</protein>
<evidence type="ECO:0000256" key="1">
    <source>
        <dbReference type="ARBA" id="ARBA00023157"/>
    </source>
</evidence>
<dbReference type="InterPro" id="IPR016187">
    <property type="entry name" value="CTDL_fold"/>
</dbReference>
<dbReference type="CDD" id="cd00037">
    <property type="entry name" value="CLECT"/>
    <property type="match status" value="2"/>
</dbReference>
<dbReference type="EMBL" id="SEYY01000807">
    <property type="protein sequence ID" value="KAB7506439.1"/>
    <property type="molecule type" value="Genomic_DNA"/>
</dbReference>
<organism evidence="3 4">
    <name type="scientific">Armadillidium nasatum</name>
    <dbReference type="NCBI Taxonomy" id="96803"/>
    <lineage>
        <taxon>Eukaryota</taxon>
        <taxon>Metazoa</taxon>
        <taxon>Ecdysozoa</taxon>
        <taxon>Arthropoda</taxon>
        <taxon>Crustacea</taxon>
        <taxon>Multicrustacea</taxon>
        <taxon>Malacostraca</taxon>
        <taxon>Eumalacostraca</taxon>
        <taxon>Peracarida</taxon>
        <taxon>Isopoda</taxon>
        <taxon>Oniscidea</taxon>
        <taxon>Crinocheta</taxon>
        <taxon>Armadillidiidae</taxon>
        <taxon>Armadillidium</taxon>
    </lineage>
</organism>
<feature type="domain" description="C-type lectin" evidence="2">
    <location>
        <begin position="98"/>
        <end position="219"/>
    </location>
</feature>
<dbReference type="Gene3D" id="3.10.100.10">
    <property type="entry name" value="Mannose-Binding Protein A, subunit A"/>
    <property type="match status" value="2"/>
</dbReference>
<dbReference type="AlphaFoldDB" id="A0A5N5TJW1"/>
<dbReference type="PROSITE" id="PS50041">
    <property type="entry name" value="C_TYPE_LECTIN_2"/>
    <property type="match status" value="2"/>
</dbReference>
<comment type="caution">
    <text evidence="3">The sequence shown here is derived from an EMBL/GenBank/DDBJ whole genome shotgun (WGS) entry which is preliminary data.</text>
</comment>
<evidence type="ECO:0000313" key="4">
    <source>
        <dbReference type="Proteomes" id="UP000326759"/>
    </source>
</evidence>
<keyword evidence="4" id="KW-1185">Reference proteome</keyword>
<keyword evidence="3" id="KW-0675">Receptor</keyword>
<dbReference type="SUPFAM" id="SSF56436">
    <property type="entry name" value="C-type lectin-like"/>
    <property type="match status" value="2"/>
</dbReference>
<feature type="non-terminal residue" evidence="3">
    <location>
        <position position="423"/>
    </location>
</feature>
<gene>
    <name evidence="3" type="primary">Mrc2</name>
    <name evidence="3" type="ORF">Anas_06427</name>
</gene>
<keyword evidence="1" id="KW-1015">Disulfide bond</keyword>
<dbReference type="OrthoDB" id="6381385at2759"/>
<reference evidence="3 4" key="1">
    <citation type="journal article" date="2019" name="PLoS Biol.">
        <title>Sex chromosomes control vertical transmission of feminizing Wolbachia symbionts in an isopod.</title>
        <authorList>
            <person name="Becking T."/>
            <person name="Chebbi M.A."/>
            <person name="Giraud I."/>
            <person name="Moumen B."/>
            <person name="Laverre T."/>
            <person name="Caubet Y."/>
            <person name="Peccoud J."/>
            <person name="Gilbert C."/>
            <person name="Cordaux R."/>
        </authorList>
    </citation>
    <scope>NUCLEOTIDE SEQUENCE [LARGE SCALE GENOMIC DNA]</scope>
    <source>
        <strain evidence="3">ANa2</strain>
        <tissue evidence="3">Whole body excluding digestive tract and cuticle</tissue>
    </source>
</reference>
<sequence length="423" mass="49772">GVIKYYVRIFKTVESCLAVNPTTFNRRQRYVHCSEQHYFICQKPKKIKFEDFFDIRGKLKLPLTESVNNQSVKAHSTTIKTPLEGICQEEYPEVWLRFGDYCYKFYSFMKKRPISWPESQQICEQKNAFLASIHSKEENQWILSKINSFEDNFLWIGGKYDGNSKFLWDDGTSFDYIHWAKGEPNNLNEMEECVSIRTHDEIGEWNDDHCYEKAGYICKKLHSVIMTSVKPIIFPSEMMTPKGHEKLAGGCPENWYRMDNKCVKFYDMVLMTYYEAKDFCSSLDGKATLVSIHSEKQLDAWIGLRYSILDDDFIWEDKTEVDYVHWAEFEPTMSSSVMQDLWSVEQGCVQVIVNGEEIGFWKDTDCYRQARAFVCQRPLDSKYERTLLPFPKKCSAPHDDYYSFGDYCYKFISTPLNWQTSLG</sequence>
<dbReference type="InterPro" id="IPR018378">
    <property type="entry name" value="C-type_lectin_CS"/>
</dbReference>
<feature type="domain" description="C-type lectin" evidence="2">
    <location>
        <begin position="258"/>
        <end position="366"/>
    </location>
</feature>
<dbReference type="Proteomes" id="UP000326759">
    <property type="component" value="Unassembled WGS sequence"/>
</dbReference>
<proteinExistence type="predicted"/>
<dbReference type="SMART" id="SM00034">
    <property type="entry name" value="CLECT"/>
    <property type="match status" value="2"/>
</dbReference>
<dbReference type="InterPro" id="IPR016186">
    <property type="entry name" value="C-type_lectin-like/link_sf"/>
</dbReference>